<evidence type="ECO:0000256" key="1">
    <source>
        <dbReference type="SAM" id="SignalP"/>
    </source>
</evidence>
<evidence type="ECO:0008006" key="4">
    <source>
        <dbReference type="Google" id="ProtNLM"/>
    </source>
</evidence>
<protein>
    <recommendedName>
        <fullName evidence="4">Secretion system C-terminal sorting domain-containing protein</fullName>
    </recommendedName>
</protein>
<name>A0A328BB87_9BACT</name>
<accession>A0A328BB87</accession>
<evidence type="ECO:0000313" key="3">
    <source>
        <dbReference type="Proteomes" id="UP000248553"/>
    </source>
</evidence>
<dbReference type="NCBIfam" id="TIGR04183">
    <property type="entry name" value="Por_Secre_tail"/>
    <property type="match status" value="1"/>
</dbReference>
<gene>
    <name evidence="2" type="ORF">DLM85_17935</name>
</gene>
<keyword evidence="3" id="KW-1185">Reference proteome</keyword>
<dbReference type="RefSeq" id="WP_111479517.1">
    <property type="nucleotide sequence ID" value="NZ_QHKM01000006.1"/>
</dbReference>
<feature type="chain" id="PRO_5016438410" description="Secretion system C-terminal sorting domain-containing protein" evidence="1">
    <location>
        <begin position="20"/>
        <end position="123"/>
    </location>
</feature>
<reference evidence="3" key="1">
    <citation type="submission" date="2018-05" db="EMBL/GenBank/DDBJ databases">
        <authorList>
            <person name="Nie L."/>
        </authorList>
    </citation>
    <scope>NUCLEOTIDE SEQUENCE [LARGE SCALE GENOMIC DNA]</scope>
    <source>
        <strain evidence="3">NL</strain>
    </source>
</reference>
<keyword evidence="1" id="KW-0732">Signal</keyword>
<dbReference type="AlphaFoldDB" id="A0A328BB87"/>
<feature type="signal peptide" evidence="1">
    <location>
        <begin position="1"/>
        <end position="19"/>
    </location>
</feature>
<dbReference type="InterPro" id="IPR026444">
    <property type="entry name" value="Secre_tail"/>
</dbReference>
<dbReference type="OrthoDB" id="887182at2"/>
<dbReference type="EMBL" id="QHKM01000006">
    <property type="protein sequence ID" value="RAK64572.1"/>
    <property type="molecule type" value="Genomic_DNA"/>
</dbReference>
<organism evidence="2 3">
    <name type="scientific">Hymenobacter edaphi</name>
    <dbReference type="NCBI Taxonomy" id="2211146"/>
    <lineage>
        <taxon>Bacteria</taxon>
        <taxon>Pseudomonadati</taxon>
        <taxon>Bacteroidota</taxon>
        <taxon>Cytophagia</taxon>
        <taxon>Cytophagales</taxon>
        <taxon>Hymenobacteraceae</taxon>
        <taxon>Hymenobacter</taxon>
    </lineage>
</organism>
<proteinExistence type="predicted"/>
<sequence>MKAFLYSAFFLALPTLGLAQTATTDKPTALITAGSEQAKADGPSITFNVEANPVNNTLRVRTNAKGPMQLEVNDSDGRPVLTKALSATGAAMSVPLGNLPNGSYVVRCSVADKTFMRRVTLGQ</sequence>
<comment type="caution">
    <text evidence="2">The sequence shown here is derived from an EMBL/GenBank/DDBJ whole genome shotgun (WGS) entry which is preliminary data.</text>
</comment>
<dbReference type="Proteomes" id="UP000248553">
    <property type="component" value="Unassembled WGS sequence"/>
</dbReference>
<evidence type="ECO:0000313" key="2">
    <source>
        <dbReference type="EMBL" id="RAK64572.1"/>
    </source>
</evidence>